<dbReference type="PANTHER" id="PTHR11773">
    <property type="entry name" value="GLYCINE DEHYDROGENASE, DECARBOXYLATING"/>
    <property type="match status" value="1"/>
</dbReference>
<dbReference type="FunFam" id="3.40.640.10:FF:000005">
    <property type="entry name" value="Glycine dehydrogenase (decarboxylating), mitochondrial"/>
    <property type="match status" value="1"/>
</dbReference>
<keyword evidence="7" id="KW-0496">Mitochondrion</keyword>
<dbReference type="GO" id="GO:0005960">
    <property type="term" value="C:glycine cleavage complex"/>
    <property type="evidence" value="ECO:0007669"/>
    <property type="project" value="TreeGrafter"/>
</dbReference>
<dbReference type="InterPro" id="IPR049315">
    <property type="entry name" value="GDC-P_N"/>
</dbReference>
<dbReference type="InterPro" id="IPR003437">
    <property type="entry name" value="GcvP"/>
</dbReference>
<feature type="domain" description="Glycine cleavage system P-protein N-terminal" evidence="8">
    <location>
        <begin position="47"/>
        <end position="479"/>
    </location>
</feature>
<comment type="cofactor">
    <cofactor evidence="1 6 7">
        <name>pyridoxal 5'-phosphate</name>
        <dbReference type="ChEBI" id="CHEBI:597326"/>
    </cofactor>
</comment>
<evidence type="ECO:0000256" key="1">
    <source>
        <dbReference type="ARBA" id="ARBA00001933"/>
    </source>
</evidence>
<dbReference type="Proteomes" id="UP000284706">
    <property type="component" value="Unassembled WGS sequence"/>
</dbReference>
<feature type="domain" description="Glycine dehydrogenase C-terminal" evidence="9">
    <location>
        <begin position="837"/>
        <end position="957"/>
    </location>
</feature>
<dbReference type="AlphaFoldDB" id="A0A409Y4D1"/>
<dbReference type="InterPro" id="IPR015424">
    <property type="entry name" value="PyrdxlP-dep_Trfase"/>
</dbReference>
<evidence type="ECO:0000313" key="11">
    <source>
        <dbReference type="Proteomes" id="UP000284706"/>
    </source>
</evidence>
<dbReference type="CDD" id="cd00613">
    <property type="entry name" value="GDC-P"/>
    <property type="match status" value="1"/>
</dbReference>
<keyword evidence="4 7" id="KW-0560">Oxidoreductase</keyword>
<dbReference type="EC" id="1.4.4.2" evidence="7"/>
<organism evidence="10 11">
    <name type="scientific">Gymnopilus dilepis</name>
    <dbReference type="NCBI Taxonomy" id="231916"/>
    <lineage>
        <taxon>Eukaryota</taxon>
        <taxon>Fungi</taxon>
        <taxon>Dikarya</taxon>
        <taxon>Basidiomycota</taxon>
        <taxon>Agaricomycotina</taxon>
        <taxon>Agaricomycetes</taxon>
        <taxon>Agaricomycetidae</taxon>
        <taxon>Agaricales</taxon>
        <taxon>Agaricineae</taxon>
        <taxon>Hymenogastraceae</taxon>
        <taxon>Gymnopilus</taxon>
    </lineage>
</organism>
<dbReference type="FunCoup" id="A0A409Y4D1">
    <property type="interactions" value="240"/>
</dbReference>
<dbReference type="Pfam" id="PF02347">
    <property type="entry name" value="GDC-P"/>
    <property type="match status" value="1"/>
</dbReference>
<dbReference type="GO" id="GO:0005739">
    <property type="term" value="C:mitochondrion"/>
    <property type="evidence" value="ECO:0007669"/>
    <property type="project" value="UniProtKB-SubCell"/>
</dbReference>
<dbReference type="InterPro" id="IPR020581">
    <property type="entry name" value="GDC_P"/>
</dbReference>
<comment type="catalytic activity">
    <reaction evidence="5 7">
        <text>N(6)-[(R)-lipoyl]-L-lysyl-[glycine-cleavage complex H protein] + glycine + H(+) = N(6)-[(R)-S(8)-aminomethyldihydrolipoyl]-L-lysyl-[glycine-cleavage complex H protein] + CO2</text>
        <dbReference type="Rhea" id="RHEA:24304"/>
        <dbReference type="Rhea" id="RHEA-COMP:10494"/>
        <dbReference type="Rhea" id="RHEA-COMP:10495"/>
        <dbReference type="ChEBI" id="CHEBI:15378"/>
        <dbReference type="ChEBI" id="CHEBI:16526"/>
        <dbReference type="ChEBI" id="CHEBI:57305"/>
        <dbReference type="ChEBI" id="CHEBI:83099"/>
        <dbReference type="ChEBI" id="CHEBI:83143"/>
        <dbReference type="EC" id="1.4.4.2"/>
    </reaction>
</comment>
<sequence>MAILRCALGFSRLATLRLNHPSPGYLRGLASLKQPTSLFAPLDTFPERHIGPDDAEASKMLALLGYETMEAFVADTVPPKVRLDSHDIDNASIPAYSESQLNLRAKELAGQNKPFKSYIGMGYHNAVVPPVILRNVMENPAWYTQYTPYQPEIAQGRLESLLNYQTMVMSLTSMDIANASLLDEATAAAEGMVMAFVASPRKRTFVVDAGVTPQTIAVLRTRAKGFGINIVVGDAASMVVDSSLQSDICGVLIQYPDVDGNIKDFESLAKITHSFGGLVVCATDLLALTKIKPPGEWGADIVVGNSARFGVPAGYGGPHAAFFAVTERLKRKMPGRLIGRSRDTQGKVAYRLALQTREQHIRREKATSNICTAQALLANMAAMYAVYHGAAGLQRIATRVHKFTDVFKSTVASMGYKPVNRTYFDTVTLDVSVAGSANAVHKQANAFGINLRQIDERHVGVTFDESVSPDDLVKLLNVFSSAAGTDQVRLNDLHEPELSAIPPELQRTSEYLPHPVFNKHHSETEMLRYIHHLASKDLSLVHSMIPLGSCTMKLNSTSSMVPLTWPEFSSVHPFAPYDQVKGYHCIIKELEDDLCRITGFHAASLQPNSGAAGEYTGLSVIRAYHESRGEGHRDICLIPLSAHGTNPASAVMAGLKVVPIKVHPDGNLDLNDLEAKAAKHQDRLAAFMARFIFYTSLNRCLPGIRSLTHPPSVSLKQEFRMSACKIIHNYGGQVYLDGANLNAQIGLTNPATCGGDVCHMNLHKTFAIPHGGGGPGVGPICVAKHLAPFLPSHPIMPVKAEHAIDAVAAAPFGSASINIISWAYIKMLGGNGLVESSKIALLNANYMAARLQGHYSLRYKNEKGRVAHELLIDLAEFDKAAGLKVTDFAKRLQDYGFHPPTCSWPIQTCMLIEPTESETLEELDRFCDAMIAIRKEAEDVITGKQPKDNNLLKNAPHPISIIALSESDWNRPYTREQAAYALPWLREKKFWPTVSRVDDAYGDLNLICDCPSVEELAH</sequence>
<comment type="caution">
    <text evidence="10">The sequence shown here is derived from an EMBL/GenBank/DDBJ whole genome shotgun (WGS) entry which is preliminary data.</text>
</comment>
<dbReference type="InterPro" id="IPR015421">
    <property type="entry name" value="PyrdxlP-dep_Trfase_major"/>
</dbReference>
<dbReference type="FunFam" id="3.90.1150.10:FF:000097">
    <property type="entry name" value="Glycine cleavage system P protein"/>
    <property type="match status" value="1"/>
</dbReference>
<dbReference type="NCBIfam" id="TIGR00461">
    <property type="entry name" value="gcvP"/>
    <property type="match status" value="1"/>
</dbReference>
<dbReference type="SUPFAM" id="SSF53383">
    <property type="entry name" value="PLP-dependent transferases"/>
    <property type="match status" value="2"/>
</dbReference>
<keyword evidence="3 6" id="KW-0663">Pyridoxal phosphate</keyword>
<evidence type="ECO:0000256" key="2">
    <source>
        <dbReference type="ARBA" id="ARBA00010756"/>
    </source>
</evidence>
<evidence type="ECO:0000256" key="4">
    <source>
        <dbReference type="ARBA" id="ARBA00023002"/>
    </source>
</evidence>
<evidence type="ECO:0000259" key="9">
    <source>
        <dbReference type="Pfam" id="PF21478"/>
    </source>
</evidence>
<keyword evidence="11" id="KW-1185">Reference proteome</keyword>
<dbReference type="EMBL" id="NHYE01001182">
    <property type="protein sequence ID" value="PPQ97832.1"/>
    <property type="molecule type" value="Genomic_DNA"/>
</dbReference>
<dbReference type="Pfam" id="PF21478">
    <property type="entry name" value="GcvP2_C"/>
    <property type="match status" value="1"/>
</dbReference>
<evidence type="ECO:0000256" key="6">
    <source>
        <dbReference type="PIRSR" id="PIRSR603437-50"/>
    </source>
</evidence>
<evidence type="ECO:0000256" key="7">
    <source>
        <dbReference type="RuleBase" id="RU364056"/>
    </source>
</evidence>
<dbReference type="Gene3D" id="3.40.640.10">
    <property type="entry name" value="Type I PLP-dependent aspartate aminotransferase-like (Major domain)"/>
    <property type="match status" value="2"/>
</dbReference>
<dbReference type="InterPro" id="IPR015422">
    <property type="entry name" value="PyrdxlP-dep_Trfase_small"/>
</dbReference>
<reference evidence="10 11" key="1">
    <citation type="journal article" date="2018" name="Evol. Lett.">
        <title>Horizontal gene cluster transfer increased hallucinogenic mushroom diversity.</title>
        <authorList>
            <person name="Reynolds H.T."/>
            <person name="Vijayakumar V."/>
            <person name="Gluck-Thaler E."/>
            <person name="Korotkin H.B."/>
            <person name="Matheny P.B."/>
            <person name="Slot J.C."/>
        </authorList>
    </citation>
    <scope>NUCLEOTIDE SEQUENCE [LARGE SCALE GENOMIC DNA]</scope>
    <source>
        <strain evidence="10 11">SRW20</strain>
    </source>
</reference>
<accession>A0A409Y4D1</accession>
<dbReference type="OrthoDB" id="6537869at2759"/>
<evidence type="ECO:0000256" key="5">
    <source>
        <dbReference type="ARBA" id="ARBA00049026"/>
    </source>
</evidence>
<comment type="similarity">
    <text evidence="2 7">Belongs to the GcvP family.</text>
</comment>
<keyword evidence="7" id="KW-0809">Transit peptide</keyword>
<evidence type="ECO:0000313" key="10">
    <source>
        <dbReference type="EMBL" id="PPQ97832.1"/>
    </source>
</evidence>
<evidence type="ECO:0000256" key="3">
    <source>
        <dbReference type="ARBA" id="ARBA00022898"/>
    </source>
</evidence>
<dbReference type="GO" id="GO:0019464">
    <property type="term" value="P:glycine decarboxylation via glycine cleavage system"/>
    <property type="evidence" value="ECO:0007669"/>
    <property type="project" value="TreeGrafter"/>
</dbReference>
<gene>
    <name evidence="10" type="ORF">CVT26_012942</name>
</gene>
<dbReference type="InParanoid" id="A0A409Y4D1"/>
<dbReference type="InterPro" id="IPR049316">
    <property type="entry name" value="GDC-P_C"/>
</dbReference>
<comment type="subunit">
    <text evidence="7">The glycine cleavage system is composed of four proteins: P, T, L and H.</text>
</comment>
<dbReference type="PANTHER" id="PTHR11773:SF1">
    <property type="entry name" value="GLYCINE DEHYDROGENASE (DECARBOXYLATING), MITOCHONDRIAL"/>
    <property type="match status" value="1"/>
</dbReference>
<dbReference type="Gene3D" id="3.90.1150.10">
    <property type="entry name" value="Aspartate Aminotransferase, domain 1"/>
    <property type="match status" value="2"/>
</dbReference>
<proteinExistence type="inferred from homology"/>
<dbReference type="GO" id="GO:0030170">
    <property type="term" value="F:pyridoxal phosphate binding"/>
    <property type="evidence" value="ECO:0007669"/>
    <property type="project" value="TreeGrafter"/>
</dbReference>
<dbReference type="GO" id="GO:0004375">
    <property type="term" value="F:glycine dehydrogenase (decarboxylating) activity"/>
    <property type="evidence" value="ECO:0007669"/>
    <property type="project" value="UniProtKB-UniRule"/>
</dbReference>
<comment type="function">
    <text evidence="7">The glycine cleavage system catalyzes the degradation of glycine.</text>
</comment>
<name>A0A409Y4D1_9AGAR</name>
<feature type="modified residue" description="N6-(pyridoxal phosphate)lysine" evidence="6">
    <location>
        <position position="764"/>
    </location>
</feature>
<comment type="subcellular location">
    <subcellularLocation>
        <location evidence="7">Mitochondrion</location>
    </subcellularLocation>
</comment>
<protein>
    <recommendedName>
        <fullName evidence="7">Glycine cleavage system P protein</fullName>
        <ecNumber evidence="7">1.4.4.2</ecNumber>
    </recommendedName>
</protein>
<evidence type="ECO:0000259" key="8">
    <source>
        <dbReference type="Pfam" id="PF02347"/>
    </source>
</evidence>
<dbReference type="GO" id="GO:0016594">
    <property type="term" value="F:glycine binding"/>
    <property type="evidence" value="ECO:0007669"/>
    <property type="project" value="TreeGrafter"/>
</dbReference>
<dbReference type="STRING" id="231916.A0A409Y4D1"/>